<organism evidence="7 10">
    <name type="scientific">Bacillus pseudomycoides</name>
    <dbReference type="NCBI Taxonomy" id="64104"/>
    <lineage>
        <taxon>Bacteria</taxon>
        <taxon>Bacillati</taxon>
        <taxon>Bacillota</taxon>
        <taxon>Bacilli</taxon>
        <taxon>Bacillales</taxon>
        <taxon>Bacillaceae</taxon>
        <taxon>Bacillus</taxon>
        <taxon>Bacillus cereus group</taxon>
    </lineage>
</organism>
<reference evidence="7" key="2">
    <citation type="submission" date="2019-07" db="EMBL/GenBank/DDBJ databases">
        <title>Phylogenomic Reclassification of ATCC Bacillus Strains and Various Taxa within the Genus Bacillus.</title>
        <authorList>
            <person name="Riojas M.A."/>
            <person name="Frank A.M."/>
            <person name="Fenn S.L."/>
            <person name="King S.P."/>
            <person name="Brower S.M."/>
            <person name="Hazbon M.H."/>
        </authorList>
    </citation>
    <scope>NUCLEOTIDE SEQUENCE</scope>
    <source>
        <strain evidence="7">NR-12239</strain>
    </source>
</reference>
<dbReference type="CDD" id="cd16917">
    <property type="entry name" value="HATPase_UhpB-NarQ-NarX-like"/>
    <property type="match status" value="1"/>
</dbReference>
<dbReference type="RefSeq" id="WP_097786973.1">
    <property type="nucleotide sequence ID" value="NZ_JARMBS010000112.1"/>
</dbReference>
<keyword evidence="7" id="KW-0547">Nucleotide-binding</keyword>
<dbReference type="InterPro" id="IPR050482">
    <property type="entry name" value="Sensor_HK_TwoCompSys"/>
</dbReference>
<name>A0AAJ3V2Z4_9BACI</name>
<keyword evidence="3" id="KW-0808">Transferase</keyword>
<reference evidence="8 9" key="1">
    <citation type="submission" date="2017-09" db="EMBL/GenBank/DDBJ databases">
        <title>Large-scale bioinformatics analysis of Bacillus genomes uncovers conserved roles of natural products in bacterial physiology.</title>
        <authorList>
            <consortium name="Agbiome Team Llc"/>
            <person name="Bleich R.M."/>
            <person name="Grubbs K.J."/>
            <person name="Santa Maria K.C."/>
            <person name="Allen S.E."/>
            <person name="Farag S."/>
            <person name="Shank E.A."/>
            <person name="Bowers A."/>
        </authorList>
    </citation>
    <scope>NUCLEOTIDE SEQUENCE [LARGE SCALE GENOMIC DNA]</scope>
    <source>
        <strain evidence="8 9">AFS037265</strain>
    </source>
</reference>
<dbReference type="PANTHER" id="PTHR24421:SF10">
    <property type="entry name" value="NITRATE_NITRITE SENSOR PROTEIN NARQ"/>
    <property type="match status" value="1"/>
</dbReference>
<gene>
    <name evidence="8" type="ORF">COF81_26770</name>
    <name evidence="7" type="ORF">FOS08_24495</name>
</gene>
<comment type="caution">
    <text evidence="7">The sequence shown here is derived from an EMBL/GenBank/DDBJ whole genome shotgun (WGS) entry which is preliminary data.</text>
</comment>
<evidence type="ECO:0000313" key="10">
    <source>
        <dbReference type="Proteomes" id="UP001248134"/>
    </source>
</evidence>
<dbReference type="SUPFAM" id="SSF55874">
    <property type="entry name" value="ATPase domain of HSP90 chaperone/DNA topoisomerase II/histidine kinase"/>
    <property type="match status" value="1"/>
</dbReference>
<dbReference type="Proteomes" id="UP000221918">
    <property type="component" value="Unassembled WGS sequence"/>
</dbReference>
<evidence type="ECO:0000256" key="4">
    <source>
        <dbReference type="ARBA" id="ARBA00022777"/>
    </source>
</evidence>
<dbReference type="GO" id="GO:0000160">
    <property type="term" value="P:phosphorelay signal transduction system"/>
    <property type="evidence" value="ECO:0007669"/>
    <property type="project" value="UniProtKB-KW"/>
</dbReference>
<evidence type="ECO:0000256" key="3">
    <source>
        <dbReference type="ARBA" id="ARBA00022679"/>
    </source>
</evidence>
<dbReference type="InterPro" id="IPR036890">
    <property type="entry name" value="HATPase_C_sf"/>
</dbReference>
<evidence type="ECO:0000259" key="6">
    <source>
        <dbReference type="Pfam" id="PF02518"/>
    </source>
</evidence>
<accession>A0AAJ3V2Z4</accession>
<dbReference type="Pfam" id="PF02518">
    <property type="entry name" value="HATPase_c"/>
    <property type="match status" value="1"/>
</dbReference>
<dbReference type="AlphaFoldDB" id="A0AAJ3V2Z4"/>
<protein>
    <recommendedName>
        <fullName evidence="2">histidine kinase</fullName>
        <ecNumber evidence="2">2.7.13.3</ecNumber>
    </recommendedName>
</protein>
<keyword evidence="5" id="KW-0902">Two-component regulatory system</keyword>
<dbReference type="GO" id="GO:0005524">
    <property type="term" value="F:ATP binding"/>
    <property type="evidence" value="ECO:0007669"/>
    <property type="project" value="UniProtKB-KW"/>
</dbReference>
<keyword evidence="4 8" id="KW-0418">Kinase</keyword>
<dbReference type="InterPro" id="IPR003594">
    <property type="entry name" value="HATPase_dom"/>
</dbReference>
<evidence type="ECO:0000313" key="9">
    <source>
        <dbReference type="Proteomes" id="UP000221918"/>
    </source>
</evidence>
<dbReference type="EMBL" id="NUTL01000159">
    <property type="protein sequence ID" value="PHE87791.1"/>
    <property type="molecule type" value="Genomic_DNA"/>
</dbReference>
<sequence length="94" mass="10331">MFRILQESITNVIRHSGANEVEVCIQEHAQELSLIVSDNGQFLSRNLYQNGFGVKGMIERCQSVGGTCNFSVNSDGGLKVEAIIPLMNRVCDEA</sequence>
<feature type="domain" description="Histidine kinase/HSP90-like ATPase" evidence="6">
    <location>
        <begin position="2"/>
        <end position="86"/>
    </location>
</feature>
<evidence type="ECO:0000256" key="1">
    <source>
        <dbReference type="ARBA" id="ARBA00000085"/>
    </source>
</evidence>
<keyword evidence="7" id="KW-0067">ATP-binding</keyword>
<dbReference type="GO" id="GO:0004673">
    <property type="term" value="F:protein histidine kinase activity"/>
    <property type="evidence" value="ECO:0007669"/>
    <property type="project" value="UniProtKB-EC"/>
</dbReference>
<comment type="catalytic activity">
    <reaction evidence="1">
        <text>ATP + protein L-histidine = ADP + protein N-phospho-L-histidine.</text>
        <dbReference type="EC" id="2.7.13.3"/>
    </reaction>
</comment>
<dbReference type="PANTHER" id="PTHR24421">
    <property type="entry name" value="NITRATE/NITRITE SENSOR PROTEIN NARX-RELATED"/>
    <property type="match status" value="1"/>
</dbReference>
<evidence type="ECO:0000313" key="8">
    <source>
        <dbReference type="EMBL" id="PHE87791.1"/>
    </source>
</evidence>
<proteinExistence type="predicted"/>
<dbReference type="EC" id="2.7.13.3" evidence="2"/>
<dbReference type="Gene3D" id="3.30.565.10">
    <property type="entry name" value="Histidine kinase-like ATPase, C-terminal domain"/>
    <property type="match status" value="1"/>
</dbReference>
<evidence type="ECO:0000256" key="5">
    <source>
        <dbReference type="ARBA" id="ARBA00023012"/>
    </source>
</evidence>
<dbReference type="EMBL" id="VLYX01000043">
    <property type="protein sequence ID" value="MDR4328938.1"/>
    <property type="molecule type" value="Genomic_DNA"/>
</dbReference>
<evidence type="ECO:0000256" key="2">
    <source>
        <dbReference type="ARBA" id="ARBA00012438"/>
    </source>
</evidence>
<dbReference type="Proteomes" id="UP001248134">
    <property type="component" value="Unassembled WGS sequence"/>
</dbReference>
<evidence type="ECO:0000313" key="7">
    <source>
        <dbReference type="EMBL" id="MDR4328938.1"/>
    </source>
</evidence>